<dbReference type="PROSITE" id="PS00092">
    <property type="entry name" value="N6_MTASE"/>
    <property type="match status" value="1"/>
</dbReference>
<dbReference type="Gene3D" id="1.10.8.10">
    <property type="entry name" value="DNA helicase RuvA subunit, C-terminal domain"/>
    <property type="match status" value="1"/>
</dbReference>
<comment type="similarity">
    <text evidence="5">Belongs to the protein N5-glutamine methyltransferase family. PrmC subfamily.</text>
</comment>
<dbReference type="PANTHER" id="PTHR18895">
    <property type="entry name" value="HEMK METHYLTRANSFERASE"/>
    <property type="match status" value="1"/>
</dbReference>
<keyword evidence="9" id="KW-1185">Reference proteome</keyword>
<dbReference type="InterPro" id="IPR019874">
    <property type="entry name" value="RF_methyltr_PrmC"/>
</dbReference>
<dbReference type="EMBL" id="JAPOHD010000069">
    <property type="protein sequence ID" value="MCY1723440.1"/>
    <property type="molecule type" value="Genomic_DNA"/>
</dbReference>
<evidence type="ECO:0000256" key="3">
    <source>
        <dbReference type="ARBA" id="ARBA00022691"/>
    </source>
</evidence>
<dbReference type="CDD" id="cd02440">
    <property type="entry name" value="AdoMet_MTases"/>
    <property type="match status" value="1"/>
</dbReference>
<evidence type="ECO:0000256" key="2">
    <source>
        <dbReference type="ARBA" id="ARBA00022679"/>
    </source>
</evidence>
<comment type="caution">
    <text evidence="8">The sequence shown here is derived from an EMBL/GenBank/DDBJ whole genome shotgun (WGS) entry which is preliminary data.</text>
</comment>
<comment type="function">
    <text evidence="5">Methylates the class 1 translation termination release factors RF1/PrfA and RF2/PrfB on the glutamine residue of the universally conserved GGQ motif.</text>
</comment>
<keyword evidence="2 5" id="KW-0808">Transferase</keyword>
<comment type="catalytic activity">
    <reaction evidence="4 5">
        <text>L-glutaminyl-[peptide chain release factor] + S-adenosyl-L-methionine = N(5)-methyl-L-glutaminyl-[peptide chain release factor] + S-adenosyl-L-homocysteine + H(+)</text>
        <dbReference type="Rhea" id="RHEA:42896"/>
        <dbReference type="Rhea" id="RHEA-COMP:10271"/>
        <dbReference type="Rhea" id="RHEA-COMP:10272"/>
        <dbReference type="ChEBI" id="CHEBI:15378"/>
        <dbReference type="ChEBI" id="CHEBI:30011"/>
        <dbReference type="ChEBI" id="CHEBI:57856"/>
        <dbReference type="ChEBI" id="CHEBI:59789"/>
        <dbReference type="ChEBI" id="CHEBI:61891"/>
        <dbReference type="EC" id="2.1.1.297"/>
    </reaction>
</comment>
<evidence type="ECO:0000256" key="4">
    <source>
        <dbReference type="ARBA" id="ARBA00048391"/>
    </source>
</evidence>
<sequence length="280" mass="31636">MQRTIQYIKTELGPHYPETEVDGFIRIIFGAVLSMNYTQIILEKDKVLSETDFNTIKGIVGALKTHQPIQYILGETEFYDLNIKVNPAVLIPRPETEELVSWICNSGIKPGARILDIGTGSGCIAMALKNELKQVEVTGVDISEKALETAKENAIRNNLKVEFAAADILNWGNYNWQKYDLIVSNPPYVRECEKKQMDANVLDYEPEGALFVADEDPLVFYKTIAEFALDKLYPGGWLFFEINEFLGDEMVDLLKSLGYIAIELKTDINGKKRMLAGRKE</sequence>
<protein>
    <recommendedName>
        <fullName evidence="5">Release factor glutamine methyltransferase</fullName>
        <shortName evidence="5">RF MTase</shortName>
        <ecNumber evidence="5">2.1.1.297</ecNumber>
    </recommendedName>
    <alternativeName>
        <fullName evidence="5">N5-glutamine methyltransferase PrmC</fullName>
    </alternativeName>
    <alternativeName>
        <fullName evidence="5">Protein-(glutamine-N5) MTase PrmC</fullName>
    </alternativeName>
    <alternativeName>
        <fullName evidence="5">Protein-glutamine N-methyltransferase PrmC</fullName>
    </alternativeName>
</protein>
<evidence type="ECO:0000313" key="9">
    <source>
        <dbReference type="Proteomes" id="UP001145087"/>
    </source>
</evidence>
<dbReference type="GO" id="GO:0102559">
    <property type="term" value="F:peptide chain release factor N(5)-glutamine methyltransferase activity"/>
    <property type="evidence" value="ECO:0007669"/>
    <property type="project" value="UniProtKB-EC"/>
</dbReference>
<dbReference type="InterPro" id="IPR004556">
    <property type="entry name" value="HemK-like"/>
</dbReference>
<dbReference type="InterPro" id="IPR007848">
    <property type="entry name" value="Small_mtfrase_dom"/>
</dbReference>
<reference evidence="8" key="1">
    <citation type="submission" date="2022-11" db="EMBL/GenBank/DDBJ databases">
        <title>Marilongibacter aestuarii gen. nov., sp. nov., isolated from tidal flat sediment.</title>
        <authorList>
            <person name="Jiayan W."/>
        </authorList>
    </citation>
    <scope>NUCLEOTIDE SEQUENCE</scope>
    <source>
        <strain evidence="8">Z1-6</strain>
    </source>
</reference>
<dbReference type="InterPro" id="IPR029063">
    <property type="entry name" value="SAM-dependent_MTases_sf"/>
</dbReference>
<dbReference type="NCBIfam" id="TIGR03534">
    <property type="entry name" value="RF_mod_PrmC"/>
    <property type="match status" value="1"/>
</dbReference>
<evidence type="ECO:0000256" key="1">
    <source>
        <dbReference type="ARBA" id="ARBA00022603"/>
    </source>
</evidence>
<feature type="binding site" evidence="5">
    <location>
        <position position="141"/>
    </location>
    <ligand>
        <name>S-adenosyl-L-methionine</name>
        <dbReference type="ChEBI" id="CHEBI:59789"/>
    </ligand>
</feature>
<dbReference type="InterPro" id="IPR040758">
    <property type="entry name" value="PrmC_N"/>
</dbReference>
<proteinExistence type="inferred from homology"/>
<organism evidence="8 9">
    <name type="scientific">Draconibacterium aestuarii</name>
    <dbReference type="NCBI Taxonomy" id="2998507"/>
    <lineage>
        <taxon>Bacteria</taxon>
        <taxon>Pseudomonadati</taxon>
        <taxon>Bacteroidota</taxon>
        <taxon>Bacteroidia</taxon>
        <taxon>Marinilabiliales</taxon>
        <taxon>Prolixibacteraceae</taxon>
        <taxon>Draconibacterium</taxon>
    </lineage>
</organism>
<feature type="domain" description="Methyltransferase small" evidence="6">
    <location>
        <begin position="111"/>
        <end position="194"/>
    </location>
</feature>
<keyword evidence="3 5" id="KW-0949">S-adenosyl-L-methionine</keyword>
<dbReference type="GO" id="GO:0032259">
    <property type="term" value="P:methylation"/>
    <property type="evidence" value="ECO:0007669"/>
    <property type="project" value="UniProtKB-KW"/>
</dbReference>
<dbReference type="Pfam" id="PF17827">
    <property type="entry name" value="PrmC_N"/>
    <property type="match status" value="1"/>
</dbReference>
<dbReference type="SUPFAM" id="SSF53335">
    <property type="entry name" value="S-adenosyl-L-methionine-dependent methyltransferases"/>
    <property type="match status" value="1"/>
</dbReference>
<comment type="caution">
    <text evidence="5">Lacks conserved residue(s) required for the propagation of feature annotation.</text>
</comment>
<dbReference type="GO" id="GO:0003676">
    <property type="term" value="F:nucleic acid binding"/>
    <property type="evidence" value="ECO:0007669"/>
    <property type="project" value="InterPro"/>
</dbReference>
<dbReference type="NCBIfam" id="TIGR00536">
    <property type="entry name" value="hemK_fam"/>
    <property type="match status" value="1"/>
</dbReference>
<dbReference type="PANTHER" id="PTHR18895:SF74">
    <property type="entry name" value="MTRF1L RELEASE FACTOR GLUTAMINE METHYLTRANSFERASE"/>
    <property type="match status" value="1"/>
</dbReference>
<dbReference type="Gene3D" id="3.40.50.150">
    <property type="entry name" value="Vaccinia Virus protein VP39"/>
    <property type="match status" value="1"/>
</dbReference>
<dbReference type="RefSeq" id="WP_343335766.1">
    <property type="nucleotide sequence ID" value="NZ_JAPOHD010000069.1"/>
</dbReference>
<evidence type="ECO:0000256" key="5">
    <source>
        <dbReference type="HAMAP-Rule" id="MF_02126"/>
    </source>
</evidence>
<name>A0A9X3FHU8_9BACT</name>
<feature type="domain" description="Release factor glutamine methyltransferase N-terminal" evidence="7">
    <location>
        <begin position="11"/>
        <end position="74"/>
    </location>
</feature>
<keyword evidence="1 5" id="KW-0489">Methyltransferase</keyword>
<evidence type="ECO:0000313" key="8">
    <source>
        <dbReference type="EMBL" id="MCY1723440.1"/>
    </source>
</evidence>
<dbReference type="InterPro" id="IPR002052">
    <property type="entry name" value="DNA_methylase_N6_adenine_CS"/>
</dbReference>
<feature type="binding site" evidence="5">
    <location>
        <begin position="118"/>
        <end position="122"/>
    </location>
    <ligand>
        <name>S-adenosyl-L-methionine</name>
        <dbReference type="ChEBI" id="CHEBI:59789"/>
    </ligand>
</feature>
<feature type="binding site" evidence="5">
    <location>
        <begin position="185"/>
        <end position="188"/>
    </location>
    <ligand>
        <name>substrate</name>
    </ligand>
</feature>
<gene>
    <name evidence="5 8" type="primary">prmC</name>
    <name evidence="8" type="ORF">OU798_24020</name>
</gene>
<feature type="binding site" evidence="5">
    <location>
        <position position="185"/>
    </location>
    <ligand>
        <name>S-adenosyl-L-methionine</name>
        <dbReference type="ChEBI" id="CHEBI:59789"/>
    </ligand>
</feature>
<dbReference type="AlphaFoldDB" id="A0A9X3FHU8"/>
<accession>A0A9X3FHU8</accession>
<dbReference type="InterPro" id="IPR050320">
    <property type="entry name" value="N5-glutamine_MTase"/>
</dbReference>
<dbReference type="EC" id="2.1.1.297" evidence="5"/>
<evidence type="ECO:0000259" key="7">
    <source>
        <dbReference type="Pfam" id="PF17827"/>
    </source>
</evidence>
<evidence type="ECO:0000259" key="6">
    <source>
        <dbReference type="Pfam" id="PF05175"/>
    </source>
</evidence>
<dbReference type="Proteomes" id="UP001145087">
    <property type="component" value="Unassembled WGS sequence"/>
</dbReference>
<dbReference type="Pfam" id="PF05175">
    <property type="entry name" value="MTS"/>
    <property type="match status" value="1"/>
</dbReference>
<dbReference type="HAMAP" id="MF_02126">
    <property type="entry name" value="RF_methyltr_PrmC"/>
    <property type="match status" value="1"/>
</dbReference>